<evidence type="ECO:0008006" key="4">
    <source>
        <dbReference type="Google" id="ProtNLM"/>
    </source>
</evidence>
<dbReference type="RefSeq" id="WP_083732290.1">
    <property type="nucleotide sequence ID" value="NZ_CP017641.1"/>
</dbReference>
<dbReference type="KEGG" id="fmr:Fuma_04884"/>
<proteinExistence type="predicted"/>
<keyword evidence="1" id="KW-0732">Signal</keyword>
<dbReference type="Gene3D" id="2.60.120.200">
    <property type="match status" value="2"/>
</dbReference>
<dbReference type="OrthoDB" id="2806980at2"/>
<dbReference type="AlphaFoldDB" id="A0A1P8WMF1"/>
<dbReference type="InterPro" id="IPR011047">
    <property type="entry name" value="Quinoprotein_ADH-like_sf"/>
</dbReference>
<organism evidence="2 3">
    <name type="scientific">Fuerstiella marisgermanici</name>
    <dbReference type="NCBI Taxonomy" id="1891926"/>
    <lineage>
        <taxon>Bacteria</taxon>
        <taxon>Pseudomonadati</taxon>
        <taxon>Planctomycetota</taxon>
        <taxon>Planctomycetia</taxon>
        <taxon>Planctomycetales</taxon>
        <taxon>Planctomycetaceae</taxon>
        <taxon>Fuerstiella</taxon>
    </lineage>
</organism>
<keyword evidence="3" id="KW-1185">Reference proteome</keyword>
<evidence type="ECO:0000313" key="2">
    <source>
        <dbReference type="EMBL" id="APZ95228.1"/>
    </source>
</evidence>
<dbReference type="InterPro" id="IPR013320">
    <property type="entry name" value="ConA-like_dom_sf"/>
</dbReference>
<feature type="chain" id="PRO_5012907821" description="LamG-like jellyroll fold domain-containing protein" evidence="1">
    <location>
        <begin position="23"/>
        <end position="552"/>
    </location>
</feature>
<dbReference type="Proteomes" id="UP000187735">
    <property type="component" value="Chromosome"/>
</dbReference>
<evidence type="ECO:0000256" key="1">
    <source>
        <dbReference type="SAM" id="SignalP"/>
    </source>
</evidence>
<accession>A0A1P8WMF1</accession>
<gene>
    <name evidence="2" type="ORF">Fuma_04884</name>
</gene>
<dbReference type="SUPFAM" id="SSF50998">
    <property type="entry name" value="Quinoprotein alcohol dehydrogenase-like"/>
    <property type="match status" value="1"/>
</dbReference>
<name>A0A1P8WMF1_9PLAN</name>
<dbReference type="EMBL" id="CP017641">
    <property type="protein sequence ID" value="APZ95228.1"/>
    <property type="molecule type" value="Genomic_DNA"/>
</dbReference>
<reference evidence="2 3" key="1">
    <citation type="journal article" date="2016" name="Front. Microbiol.">
        <title>Fuerstia marisgermanicae gen. nov., sp. nov., an Unusual Member of the Phylum Planctomycetes from the German Wadden Sea.</title>
        <authorList>
            <person name="Kohn T."/>
            <person name="Heuer A."/>
            <person name="Jogler M."/>
            <person name="Vollmers J."/>
            <person name="Boedeker C."/>
            <person name="Bunk B."/>
            <person name="Rast P."/>
            <person name="Borchert D."/>
            <person name="Glockner I."/>
            <person name="Freese H.M."/>
            <person name="Klenk H.P."/>
            <person name="Overmann J."/>
            <person name="Kaster A.K."/>
            <person name="Rohde M."/>
            <person name="Wiegand S."/>
            <person name="Jogler C."/>
        </authorList>
    </citation>
    <scope>NUCLEOTIDE SEQUENCE [LARGE SCALE GENOMIC DNA]</scope>
    <source>
        <strain evidence="2 3">NH11</strain>
    </source>
</reference>
<evidence type="ECO:0000313" key="3">
    <source>
        <dbReference type="Proteomes" id="UP000187735"/>
    </source>
</evidence>
<feature type="signal peptide" evidence="1">
    <location>
        <begin position="1"/>
        <end position="22"/>
    </location>
</feature>
<dbReference type="Pfam" id="PF13385">
    <property type="entry name" value="Laminin_G_3"/>
    <property type="match status" value="1"/>
</dbReference>
<dbReference type="SUPFAM" id="SSF49899">
    <property type="entry name" value="Concanavalin A-like lectins/glucanases"/>
    <property type="match status" value="2"/>
</dbReference>
<protein>
    <recommendedName>
        <fullName evidence="4">LamG-like jellyroll fold domain-containing protein</fullName>
    </recommendedName>
</protein>
<dbReference type="STRING" id="1891926.Fuma_04884"/>
<sequence length="552" mass="60269" precursor="true">MKTNSALCSSFLFLLTASVTIAADGMVAHWPLTTDARDASGANRHAVNHGVSFDENEGASFDGIDAWLEVPAEKVPELGAESFTLAAWIHTDQKLDDVLGDVMSWYDPTTRNGFNFGLMNYAGVTSAQSNYRNVFFGIDAAQSGDQWVDCGRPGNNQLINSLVVFDGDLYCSTWEPGENDRGRVYRYAGDKKWIDCGAPDKANCIKAMAVYNGKLYVGSELYSGGGSSLPLSPNLHHGGTVYRYEGGTAWTNCGKVADVRSISGLAVFNGELYAGTGTTGAWRDKPRTRGMYRFDGIGKWTDCGCPGLRITHLGVHNGGLFGLSYDDGGFLRYQGGTDWESLGPVPETTQVYSAMTYEGALHVGTWPTGSVYRHDGGKNWSHIGRLGEETEVMAVSVYNGKFYAGTLPLANVYRYDGESHWTNTGQLDVTPDVRYRRAWSMAVFNGKLYCGVLPSGHVHSLEAGKAVTFDKQLKSGWRHLAAVRAGDKLRLFVDGELVAESTTFDGSAFQLKPEQPLKIGFGQHDYFNGRMKDVRIYNRALGVKQIARLSAP</sequence>